<dbReference type="InterPro" id="IPR027417">
    <property type="entry name" value="P-loop_NTPase"/>
</dbReference>
<evidence type="ECO:0000313" key="7">
    <source>
        <dbReference type="EMBL" id="CCC95487.1"/>
    </source>
</evidence>
<evidence type="ECO:0000256" key="5">
    <source>
        <dbReference type="RuleBase" id="RU003651"/>
    </source>
</evidence>
<dbReference type="FunFam" id="3.40.50.300:FF:001527">
    <property type="entry name" value="AAA family ATPase"/>
    <property type="match status" value="1"/>
</dbReference>
<dbReference type="InterPro" id="IPR001270">
    <property type="entry name" value="ClpA/B"/>
</dbReference>
<reference evidence="7" key="1">
    <citation type="journal article" date="2012" name="Proc. Natl. Acad. Sci. U.S.A.">
        <title>Antigenic diversity is generated by distinct evolutionary mechanisms in African trypanosome species.</title>
        <authorList>
            <person name="Jackson A.P."/>
            <person name="Berry A."/>
            <person name="Aslett M."/>
            <person name="Allison H.C."/>
            <person name="Burton P."/>
            <person name="Vavrova-Anderson J."/>
            <person name="Brown R."/>
            <person name="Browne H."/>
            <person name="Corton N."/>
            <person name="Hauser H."/>
            <person name="Gamble J."/>
            <person name="Gilderthorp R."/>
            <person name="Marcello L."/>
            <person name="McQuillan J."/>
            <person name="Otto T.D."/>
            <person name="Quail M.A."/>
            <person name="Sanders M.J."/>
            <person name="van Tonder A."/>
            <person name="Ginger M.L."/>
            <person name="Field M.C."/>
            <person name="Barry J.D."/>
            <person name="Hertz-Fowler C."/>
            <person name="Berriman M."/>
        </authorList>
    </citation>
    <scope>NUCLEOTIDE SEQUENCE</scope>
    <source>
        <strain evidence="7">IL3000</strain>
    </source>
</reference>
<dbReference type="Pfam" id="PF23242">
    <property type="entry name" value="AAA_lid_TRIP13_C"/>
    <property type="match status" value="1"/>
</dbReference>
<dbReference type="InterPro" id="IPR058249">
    <property type="entry name" value="Pch2_C"/>
</dbReference>
<dbReference type="GO" id="GO:0051598">
    <property type="term" value="P:meiotic recombination checkpoint signaling"/>
    <property type="evidence" value="ECO:0007669"/>
    <property type="project" value="TreeGrafter"/>
</dbReference>
<keyword evidence="3 5" id="KW-0067">ATP-binding</keyword>
<dbReference type="Gene3D" id="3.40.50.300">
    <property type="entry name" value="P-loop containing nucleotide triphosphate hydrolases"/>
    <property type="match status" value="1"/>
</dbReference>
<evidence type="ECO:0000259" key="6">
    <source>
        <dbReference type="SMART" id="SM00382"/>
    </source>
</evidence>
<dbReference type="Pfam" id="PF00004">
    <property type="entry name" value="AAA"/>
    <property type="match status" value="1"/>
</dbReference>
<feature type="domain" description="AAA+ ATPase" evidence="6">
    <location>
        <begin position="178"/>
        <end position="330"/>
    </location>
</feature>
<evidence type="ECO:0000256" key="4">
    <source>
        <dbReference type="ARBA" id="ARBA00023254"/>
    </source>
</evidence>
<dbReference type="SUPFAM" id="SSF52540">
    <property type="entry name" value="P-loop containing nucleoside triphosphate hydrolases"/>
    <property type="match status" value="1"/>
</dbReference>
<dbReference type="GO" id="GO:0005524">
    <property type="term" value="F:ATP binding"/>
    <property type="evidence" value="ECO:0007669"/>
    <property type="project" value="UniProtKB-KW"/>
</dbReference>
<dbReference type="GO" id="GO:0005694">
    <property type="term" value="C:chromosome"/>
    <property type="evidence" value="ECO:0007669"/>
    <property type="project" value="TreeGrafter"/>
</dbReference>
<dbReference type="VEuPathDB" id="TriTrypDB:TcIL3000.11.9520"/>
<dbReference type="EMBL" id="HE575324">
    <property type="protein sequence ID" value="CCC95487.1"/>
    <property type="molecule type" value="Genomic_DNA"/>
</dbReference>
<evidence type="ECO:0000256" key="2">
    <source>
        <dbReference type="ARBA" id="ARBA00022741"/>
    </source>
</evidence>
<dbReference type="GO" id="GO:0005634">
    <property type="term" value="C:nucleus"/>
    <property type="evidence" value="ECO:0007669"/>
    <property type="project" value="TreeGrafter"/>
</dbReference>
<dbReference type="PROSITE" id="PS00674">
    <property type="entry name" value="AAA"/>
    <property type="match status" value="1"/>
</dbReference>
<dbReference type="PRINTS" id="PR00300">
    <property type="entry name" value="CLPPROTEASEA"/>
</dbReference>
<organism evidence="7">
    <name type="scientific">Trypanosoma congolense (strain IL3000)</name>
    <dbReference type="NCBI Taxonomy" id="1068625"/>
    <lineage>
        <taxon>Eukaryota</taxon>
        <taxon>Discoba</taxon>
        <taxon>Euglenozoa</taxon>
        <taxon>Kinetoplastea</taxon>
        <taxon>Metakinetoplastina</taxon>
        <taxon>Trypanosomatida</taxon>
        <taxon>Trypanosomatidae</taxon>
        <taxon>Trypanosoma</taxon>
        <taxon>Nannomonas</taxon>
    </lineage>
</organism>
<protein>
    <submittedName>
        <fullName evidence="7">Uncharacterized protein TCIL3000_11_9520</fullName>
    </submittedName>
</protein>
<keyword evidence="2 5" id="KW-0547">Nucleotide-binding</keyword>
<sequence>MGDFIVVPVEVRCRPTEVNAADLSKVITTFIRQRNCTTYPGEIIPLHGASDLITSNIELLRVCDVYCPINGVAEGAVDYSLVMYHLHGEDEFASRDGGESLSSGLAAPCDDSDGGGGAPLPLCSTLKLPHASLEGLWESLHYGESSCDSCDLKRDLLQYMHAAIIFSMAGVDPHVIAWNQLLLFHGPPGTGKTSLCKALSQKLAIRLGEVFTHAALVEVNTQSLFSRWFSESGKQVMTLFRRIHAMAEDPNCLLCVLVDEVESLAATRNSALKGNEPSDAVRVVNTLLTQLDLLQRRRNVVILATSNITGAIDVAFIDRADKKVFIGPPGLQARLELLRRSTRELCQRGLVTLDSFGTEAGTDEQLLLRLGVVARRCESLSGRTLKKLPFLAYSRHVCGTGGACVAGVSAARNIPFDTYINSLTEVLQEELSMRDAMTLR</sequence>
<dbReference type="InterPro" id="IPR003959">
    <property type="entry name" value="ATPase_AAA_core"/>
</dbReference>
<accession>G0V1G6</accession>
<dbReference type="AlphaFoldDB" id="G0V1G6"/>
<gene>
    <name evidence="7" type="ORF">TCIL3000_11_9520</name>
</gene>
<dbReference type="GO" id="GO:0016887">
    <property type="term" value="F:ATP hydrolysis activity"/>
    <property type="evidence" value="ECO:0007669"/>
    <property type="project" value="InterPro"/>
</dbReference>
<comment type="similarity">
    <text evidence="1">Belongs to the AAA ATPase family. PCH2 subfamily.</text>
</comment>
<dbReference type="SMART" id="SM00382">
    <property type="entry name" value="AAA"/>
    <property type="match status" value="1"/>
</dbReference>
<dbReference type="PANTHER" id="PTHR45991:SF1">
    <property type="entry name" value="PACHYTENE CHECKPOINT PROTEIN 2 HOMOLOG"/>
    <property type="match status" value="1"/>
</dbReference>
<proteinExistence type="inferred from homology"/>
<keyword evidence="4" id="KW-0469">Meiosis</keyword>
<dbReference type="InterPro" id="IPR003593">
    <property type="entry name" value="AAA+_ATPase"/>
</dbReference>
<evidence type="ECO:0000256" key="1">
    <source>
        <dbReference type="ARBA" id="ARBA00007271"/>
    </source>
</evidence>
<dbReference type="InterPro" id="IPR044539">
    <property type="entry name" value="Pch2-like"/>
</dbReference>
<dbReference type="GO" id="GO:0007131">
    <property type="term" value="P:reciprocal meiotic recombination"/>
    <property type="evidence" value="ECO:0007669"/>
    <property type="project" value="TreeGrafter"/>
</dbReference>
<name>G0V1G6_TRYCI</name>
<evidence type="ECO:0000256" key="3">
    <source>
        <dbReference type="ARBA" id="ARBA00022840"/>
    </source>
</evidence>
<dbReference type="PANTHER" id="PTHR45991">
    <property type="entry name" value="PACHYTENE CHECKPOINT PROTEIN 2"/>
    <property type="match status" value="1"/>
</dbReference>
<dbReference type="InterPro" id="IPR003960">
    <property type="entry name" value="ATPase_AAA_CS"/>
</dbReference>